<proteinExistence type="predicted"/>
<dbReference type="Pfam" id="PF13614">
    <property type="entry name" value="AAA_31"/>
    <property type="match status" value="1"/>
</dbReference>
<organism evidence="2 3">
    <name type="scientific">Sulfidibacter corallicola</name>
    <dbReference type="NCBI Taxonomy" id="2818388"/>
    <lineage>
        <taxon>Bacteria</taxon>
        <taxon>Pseudomonadati</taxon>
        <taxon>Acidobacteriota</taxon>
        <taxon>Holophagae</taxon>
        <taxon>Acanthopleuribacterales</taxon>
        <taxon>Acanthopleuribacteraceae</taxon>
        <taxon>Sulfidibacter</taxon>
    </lineage>
</organism>
<sequence>MDARTNSLPRYVLTLTELAQITGEPAARLRKRISDDGLIDMGGRGFGVRPEAVRAELSRRGVSYDFGILAHINLKGGVGKTTSTITIATRAAQYGFRTCVLDLDSQASASMAFDSLPEEDEPIFYDIWAKPADMLPGSLKKIDDHLWLLPSSLENGLLDASLTNPKHQKRAVRGVCEQLKHEGFDLVLIDCPPSLGTAVISSICAANVIVIPVAGDPFSFKGLDLTLGEIEAICETYSLPHPIVKVLFSRYDRREKLAAQTIEKLAGPYANYAVPVHIRVTTEFSKSLARGETVFAHARKSSAREDYDALVRHLLGIDR</sequence>
<evidence type="ECO:0000313" key="3">
    <source>
        <dbReference type="Proteomes" id="UP000663929"/>
    </source>
</evidence>
<dbReference type="Proteomes" id="UP000663929">
    <property type="component" value="Chromosome"/>
</dbReference>
<dbReference type="RefSeq" id="WP_237379452.1">
    <property type="nucleotide sequence ID" value="NZ_CP071793.1"/>
</dbReference>
<dbReference type="PANTHER" id="PTHR13696:SF99">
    <property type="entry name" value="COBYRINIC ACID AC-DIAMIDE SYNTHASE"/>
    <property type="match status" value="1"/>
</dbReference>
<feature type="domain" description="AAA" evidence="1">
    <location>
        <begin position="68"/>
        <end position="236"/>
    </location>
</feature>
<dbReference type="KEGG" id="scor:J3U87_29920"/>
<name>A0A8A4TL23_SULCO</name>
<accession>A0A8A4TL23</accession>
<keyword evidence="3" id="KW-1185">Reference proteome</keyword>
<reference evidence="2" key="1">
    <citation type="submission" date="2021-03" db="EMBL/GenBank/DDBJ databases">
        <title>Acanthopleuribacteraceae sp. M133.</title>
        <authorList>
            <person name="Wang G."/>
        </authorList>
    </citation>
    <scope>NUCLEOTIDE SEQUENCE</scope>
    <source>
        <strain evidence="2">M133</strain>
    </source>
</reference>
<dbReference type="CDD" id="cd02042">
    <property type="entry name" value="ParAB_family"/>
    <property type="match status" value="1"/>
</dbReference>
<dbReference type="InterPro" id="IPR050678">
    <property type="entry name" value="DNA_Partitioning_ATPase"/>
</dbReference>
<protein>
    <submittedName>
        <fullName evidence="2">ParA family protein</fullName>
    </submittedName>
</protein>
<dbReference type="EMBL" id="CP071793">
    <property type="protein sequence ID" value="QTD49822.1"/>
    <property type="molecule type" value="Genomic_DNA"/>
</dbReference>
<dbReference type="InterPro" id="IPR025669">
    <property type="entry name" value="AAA_dom"/>
</dbReference>
<dbReference type="SUPFAM" id="SSF52540">
    <property type="entry name" value="P-loop containing nucleoside triphosphate hydrolases"/>
    <property type="match status" value="1"/>
</dbReference>
<evidence type="ECO:0000259" key="1">
    <source>
        <dbReference type="Pfam" id="PF13614"/>
    </source>
</evidence>
<evidence type="ECO:0000313" key="2">
    <source>
        <dbReference type="EMBL" id="QTD49822.1"/>
    </source>
</evidence>
<dbReference type="AlphaFoldDB" id="A0A8A4TL23"/>
<dbReference type="InterPro" id="IPR027417">
    <property type="entry name" value="P-loop_NTPase"/>
</dbReference>
<gene>
    <name evidence="2" type="ORF">J3U87_29920</name>
</gene>
<dbReference type="Gene3D" id="3.40.50.300">
    <property type="entry name" value="P-loop containing nucleotide triphosphate hydrolases"/>
    <property type="match status" value="1"/>
</dbReference>
<dbReference type="PANTHER" id="PTHR13696">
    <property type="entry name" value="P-LOOP CONTAINING NUCLEOSIDE TRIPHOSPHATE HYDROLASE"/>
    <property type="match status" value="1"/>
</dbReference>